<protein>
    <submittedName>
        <fullName evidence="1">Uncharacterized protein</fullName>
    </submittedName>
</protein>
<evidence type="ECO:0000313" key="2">
    <source>
        <dbReference type="Proteomes" id="UP000008710"/>
    </source>
</evidence>
<accession>Q0RWI8</accession>
<keyword evidence="1" id="KW-0614">Plasmid</keyword>
<evidence type="ECO:0000313" key="1">
    <source>
        <dbReference type="EMBL" id="ABH00348.1"/>
    </source>
</evidence>
<name>Q0RWI8_RHOJR</name>
<dbReference type="EMBL" id="CP000433">
    <property type="protein sequence ID" value="ABH00348.1"/>
    <property type="molecule type" value="Genomic_DNA"/>
</dbReference>
<dbReference type="HOGENOM" id="CLU_2481241_0_0_11"/>
<dbReference type="Proteomes" id="UP000008710">
    <property type="component" value="Plasmid pRHL2"/>
</dbReference>
<dbReference type="KEGG" id="rha:RHA1_ro10155"/>
<geneLocation type="plasmid" evidence="1 2">
    <name>pRHL2</name>
</geneLocation>
<dbReference type="AlphaFoldDB" id="Q0RWI8"/>
<gene>
    <name evidence="1" type="ordered locus">RHA1_ro10155</name>
</gene>
<organism evidence="1 2">
    <name type="scientific">Rhodococcus jostii (strain RHA1)</name>
    <dbReference type="NCBI Taxonomy" id="101510"/>
    <lineage>
        <taxon>Bacteria</taxon>
        <taxon>Bacillati</taxon>
        <taxon>Actinomycetota</taxon>
        <taxon>Actinomycetes</taxon>
        <taxon>Mycobacteriales</taxon>
        <taxon>Nocardiaceae</taxon>
        <taxon>Rhodococcus</taxon>
    </lineage>
</organism>
<proteinExistence type="predicted"/>
<sequence>MPVTAVIIAPVLPTRSWLLPARVRVGSDIAITVHQVVMTTDSPSRLASTGAERLAANAQSAAPQASCCGAGMPAWVLSSVGSRSASI</sequence>
<reference evidence="2" key="1">
    <citation type="journal article" date="2006" name="Proc. Natl. Acad. Sci. U.S.A.">
        <title>The complete genome of Rhodococcus sp. RHA1 provides insights into a catabolic powerhouse.</title>
        <authorList>
            <person name="McLeod M.P."/>
            <person name="Warren R.L."/>
            <person name="Hsiao W.W.L."/>
            <person name="Araki N."/>
            <person name="Myhre M."/>
            <person name="Fernandes C."/>
            <person name="Miyazawa D."/>
            <person name="Wong W."/>
            <person name="Lillquist A.L."/>
            <person name="Wang D."/>
            <person name="Dosanjh M."/>
            <person name="Hara H."/>
            <person name="Petrescu A."/>
            <person name="Morin R.D."/>
            <person name="Yang G."/>
            <person name="Stott J.M."/>
            <person name="Schein J.E."/>
            <person name="Shin H."/>
            <person name="Smailus D."/>
            <person name="Siddiqui A.S."/>
            <person name="Marra M.A."/>
            <person name="Jones S.J.M."/>
            <person name="Holt R."/>
            <person name="Brinkman F.S.L."/>
            <person name="Miyauchi K."/>
            <person name="Fukuda M."/>
            <person name="Davies J.E."/>
            <person name="Mohn W.W."/>
            <person name="Eltis L.D."/>
        </authorList>
    </citation>
    <scope>NUCLEOTIDE SEQUENCE [LARGE SCALE GENOMIC DNA]</scope>
    <source>
        <strain evidence="2">RHA1</strain>
    </source>
</reference>